<dbReference type="OrthoDB" id="274143at2"/>
<dbReference type="Pfam" id="PF01595">
    <property type="entry name" value="CNNM"/>
    <property type="match status" value="1"/>
</dbReference>
<feature type="transmembrane region" description="Helical" evidence="4">
    <location>
        <begin position="126"/>
        <end position="146"/>
    </location>
</feature>
<dbReference type="InterPro" id="IPR002550">
    <property type="entry name" value="CNNM"/>
</dbReference>
<gene>
    <name evidence="6" type="ORF">Q31a_59480</name>
</gene>
<protein>
    <recommendedName>
        <fullName evidence="5">CNNM transmembrane domain-containing protein</fullName>
    </recommendedName>
</protein>
<dbReference type="PROSITE" id="PS51846">
    <property type="entry name" value="CNNM"/>
    <property type="match status" value="1"/>
</dbReference>
<organism evidence="6 7">
    <name type="scientific">Aureliella helgolandensis</name>
    <dbReference type="NCBI Taxonomy" id="2527968"/>
    <lineage>
        <taxon>Bacteria</taxon>
        <taxon>Pseudomonadati</taxon>
        <taxon>Planctomycetota</taxon>
        <taxon>Planctomycetia</taxon>
        <taxon>Pirellulales</taxon>
        <taxon>Pirellulaceae</taxon>
        <taxon>Aureliella</taxon>
    </lineage>
</organism>
<feature type="transmembrane region" description="Helical" evidence="4">
    <location>
        <begin position="56"/>
        <end position="80"/>
    </location>
</feature>
<evidence type="ECO:0000256" key="2">
    <source>
        <dbReference type="ARBA" id="ARBA00023122"/>
    </source>
</evidence>
<dbReference type="PANTHER" id="PTHR22777">
    <property type="entry name" value="HEMOLYSIN-RELATED"/>
    <property type="match status" value="1"/>
</dbReference>
<dbReference type="RefSeq" id="WP_145085129.1">
    <property type="nucleotide sequence ID" value="NZ_CP036298.1"/>
</dbReference>
<evidence type="ECO:0000313" key="6">
    <source>
        <dbReference type="EMBL" id="QDV27559.1"/>
    </source>
</evidence>
<keyword evidence="3 4" id="KW-1133">Transmembrane helix</keyword>
<dbReference type="AlphaFoldDB" id="A0A518GG43"/>
<proteinExistence type="predicted"/>
<evidence type="ECO:0000313" key="7">
    <source>
        <dbReference type="Proteomes" id="UP000318017"/>
    </source>
</evidence>
<evidence type="ECO:0000259" key="5">
    <source>
        <dbReference type="PROSITE" id="PS51846"/>
    </source>
</evidence>
<dbReference type="PANTHER" id="PTHR22777:SF17">
    <property type="entry name" value="UPF0053 PROTEIN SLL0260"/>
    <property type="match status" value="1"/>
</dbReference>
<keyword evidence="7" id="KW-1185">Reference proteome</keyword>
<evidence type="ECO:0000256" key="4">
    <source>
        <dbReference type="SAM" id="Phobius"/>
    </source>
</evidence>
<sequence>MLLAILITLLGILLSAFFSGSETGFYRVTRVRLATDAKSGKWIARALHWLVGHSSLVVATVLIGNNIANYLVSFGLILLSHQLFQDSNQAEAILPLLMTPVLFIYGELLPKYLYYQVPYRLLRLSAPLMLLFTLLFAPVSIIVMLLERVWQRALGITTSQATSPLERQELQRVLVEGQEAGVVLPIQRELAQNLFTYGVRPIRQFAIPLRGIASVEAQASKQTILQQADKFGQSIVGVLHADRKQIIGCHRVADVLVAEEEIPPHLPIHIVQATESSIQVLTRLHCQHCPLAQVVDSNQRVLGIVTRERLTSLLLSES</sequence>
<dbReference type="SUPFAM" id="SSF54631">
    <property type="entry name" value="CBS-domain pair"/>
    <property type="match status" value="1"/>
</dbReference>
<keyword evidence="3 4" id="KW-0472">Membrane</keyword>
<evidence type="ECO:0000256" key="3">
    <source>
        <dbReference type="PROSITE-ProRule" id="PRU01193"/>
    </source>
</evidence>
<accession>A0A518GG43</accession>
<dbReference type="Gene3D" id="3.10.580.10">
    <property type="entry name" value="CBS-domain"/>
    <property type="match status" value="1"/>
</dbReference>
<evidence type="ECO:0000256" key="1">
    <source>
        <dbReference type="ARBA" id="ARBA00022737"/>
    </source>
</evidence>
<reference evidence="6 7" key="1">
    <citation type="submission" date="2019-02" db="EMBL/GenBank/DDBJ databases">
        <title>Deep-cultivation of Planctomycetes and their phenomic and genomic characterization uncovers novel biology.</title>
        <authorList>
            <person name="Wiegand S."/>
            <person name="Jogler M."/>
            <person name="Boedeker C."/>
            <person name="Pinto D."/>
            <person name="Vollmers J."/>
            <person name="Rivas-Marin E."/>
            <person name="Kohn T."/>
            <person name="Peeters S.H."/>
            <person name="Heuer A."/>
            <person name="Rast P."/>
            <person name="Oberbeckmann S."/>
            <person name="Bunk B."/>
            <person name="Jeske O."/>
            <person name="Meyerdierks A."/>
            <person name="Storesund J.E."/>
            <person name="Kallscheuer N."/>
            <person name="Luecker S."/>
            <person name="Lage O.M."/>
            <person name="Pohl T."/>
            <person name="Merkel B.J."/>
            <person name="Hornburger P."/>
            <person name="Mueller R.-W."/>
            <person name="Bruemmer F."/>
            <person name="Labrenz M."/>
            <person name="Spormann A.M."/>
            <person name="Op den Camp H."/>
            <person name="Overmann J."/>
            <person name="Amann R."/>
            <person name="Jetten M.S.M."/>
            <person name="Mascher T."/>
            <person name="Medema M.H."/>
            <person name="Devos D.P."/>
            <person name="Kaster A.-K."/>
            <person name="Ovreas L."/>
            <person name="Rohde M."/>
            <person name="Galperin M.Y."/>
            <person name="Jogler C."/>
        </authorList>
    </citation>
    <scope>NUCLEOTIDE SEQUENCE [LARGE SCALE GENOMIC DNA]</scope>
    <source>
        <strain evidence="6 7">Q31a</strain>
    </source>
</reference>
<dbReference type="KEGG" id="ahel:Q31a_59480"/>
<dbReference type="EMBL" id="CP036298">
    <property type="protein sequence ID" value="QDV27559.1"/>
    <property type="molecule type" value="Genomic_DNA"/>
</dbReference>
<dbReference type="GO" id="GO:0005886">
    <property type="term" value="C:plasma membrane"/>
    <property type="evidence" value="ECO:0007669"/>
    <property type="project" value="TreeGrafter"/>
</dbReference>
<name>A0A518GG43_9BACT</name>
<dbReference type="Proteomes" id="UP000318017">
    <property type="component" value="Chromosome"/>
</dbReference>
<keyword evidence="2" id="KW-0129">CBS domain</keyword>
<dbReference type="InterPro" id="IPR046342">
    <property type="entry name" value="CBS_dom_sf"/>
</dbReference>
<keyword evidence="3 4" id="KW-0812">Transmembrane</keyword>
<feature type="transmembrane region" description="Helical" evidence="4">
    <location>
        <begin position="92"/>
        <end position="114"/>
    </location>
</feature>
<keyword evidence="1" id="KW-0677">Repeat</keyword>
<feature type="domain" description="CNNM transmembrane" evidence="5">
    <location>
        <begin position="1"/>
        <end position="187"/>
    </location>
</feature>